<name>A0A445MU56_9BACT</name>
<reference evidence="2" key="1">
    <citation type="submission" date="2018-01" db="EMBL/GenBank/DDBJ databases">
        <authorList>
            <person name="Regsiter A."/>
            <person name="William W."/>
        </authorList>
    </citation>
    <scope>NUCLEOTIDE SEQUENCE</scope>
    <source>
        <strain evidence="2">TRIP AH-1</strain>
    </source>
</reference>
<dbReference type="InterPro" id="IPR054008">
    <property type="entry name" value="Csm6_6H"/>
</dbReference>
<dbReference type="InterPro" id="IPR014082">
    <property type="entry name" value="CRISPR-assoc_prot_Cas02710"/>
</dbReference>
<evidence type="ECO:0000313" key="2">
    <source>
        <dbReference type="EMBL" id="SPD72995.1"/>
    </source>
</evidence>
<evidence type="ECO:0000259" key="1">
    <source>
        <dbReference type="Pfam" id="PF22205"/>
    </source>
</evidence>
<sequence>MNESIKAGLMIMSLGGSPEPLIKSIKTYCPEYIIFLASHDSVSLAGDIFKAVGFKPASVYEITENPNLMYECYRAACRCIDRVKKAGVSLEDVMVDYTGGTKVMTAALVMATAGYPFKFNYVGGERRNKDGVGTVIDGHEKMFEEMSPWSIFAEEERRKVVTLFNQGNFSAVIEVINFFDREPPLQIRNYFRFVNPIADGFLNWDQFNHKAAFRRLSEGFEALAGYISVYDDSALKEFMVNVQSGMAFVGRIIEETDGMKRYHRIIITDLLNNAKRRISDRRYDDAAARIYRALELYGQIIFQEVAGCHNDRVPQEAIPEHLRKEFCRKYRDPGRDALKLPQTATFEFLKGKGHEVGLRFFERHKAIKDIQSNRNGSILAHGINPISEKAINMIFETVIDFVQESYFFDFPKLP</sequence>
<dbReference type="NCBIfam" id="TIGR02710">
    <property type="entry name" value="TIGR02710 family CRISPR-associated CARF protein"/>
    <property type="match status" value="1"/>
</dbReference>
<gene>
    <name evidence="2" type="ORF">PITCH_A1640005</name>
</gene>
<proteinExistence type="predicted"/>
<dbReference type="Pfam" id="PF09670">
    <property type="entry name" value="Cas_Cas02710"/>
    <property type="match status" value="1"/>
</dbReference>
<dbReference type="EMBL" id="OJIN01000073">
    <property type="protein sequence ID" value="SPD72995.1"/>
    <property type="molecule type" value="Genomic_DNA"/>
</dbReference>
<organism evidence="2">
    <name type="scientific">uncultured Desulfobacterium sp</name>
    <dbReference type="NCBI Taxonomy" id="201089"/>
    <lineage>
        <taxon>Bacteria</taxon>
        <taxon>Pseudomonadati</taxon>
        <taxon>Thermodesulfobacteriota</taxon>
        <taxon>Desulfobacteria</taxon>
        <taxon>Desulfobacterales</taxon>
        <taxon>Desulfobacteriaceae</taxon>
        <taxon>Desulfobacterium</taxon>
        <taxon>environmental samples</taxon>
    </lineage>
</organism>
<accession>A0A445MU56</accession>
<dbReference type="Gene3D" id="3.40.50.10770">
    <property type="entry name" value="Hypothetical protein VC1899 like domain (Restriction endonuclease-like)"/>
    <property type="match status" value="1"/>
</dbReference>
<dbReference type="AlphaFoldDB" id="A0A445MU56"/>
<dbReference type="Pfam" id="PF22205">
    <property type="entry name" value="Csm6_6H"/>
    <property type="match status" value="1"/>
</dbReference>
<protein>
    <recommendedName>
        <fullName evidence="1">Csm6 6H domain-containing protein</fullName>
    </recommendedName>
</protein>
<feature type="domain" description="Csm6 6H" evidence="1">
    <location>
        <begin position="152"/>
        <end position="241"/>
    </location>
</feature>